<dbReference type="PANTHER" id="PTHR43235">
    <property type="entry name" value="GLUTAMINE AMIDOTRANSFERASE PB2B2.05-RELATED"/>
    <property type="match status" value="1"/>
</dbReference>
<dbReference type="InterPro" id="IPR011697">
    <property type="entry name" value="Peptidase_C26"/>
</dbReference>
<dbReference type="Gene3D" id="3.40.50.880">
    <property type="match status" value="1"/>
</dbReference>
<dbReference type="RefSeq" id="WP_062834369.1">
    <property type="nucleotide sequence ID" value="NZ_BCNV01000001.1"/>
</dbReference>
<comment type="caution">
    <text evidence="1">The sequence shown here is derived from an EMBL/GenBank/DDBJ whole genome shotgun (WGS) entry which is preliminary data.</text>
</comment>
<dbReference type="PANTHER" id="PTHR43235:SF1">
    <property type="entry name" value="GLUTAMINE AMIDOTRANSFERASE PB2B2.05-RELATED"/>
    <property type="match status" value="1"/>
</dbReference>
<accession>A0A100VL19</accession>
<dbReference type="CDD" id="cd01745">
    <property type="entry name" value="GATase1_2"/>
    <property type="match status" value="1"/>
</dbReference>
<dbReference type="Proteomes" id="UP000069697">
    <property type="component" value="Unassembled WGS sequence"/>
</dbReference>
<dbReference type="SUPFAM" id="SSF52317">
    <property type="entry name" value="Class I glutamine amidotransferase-like"/>
    <property type="match status" value="1"/>
</dbReference>
<dbReference type="GO" id="GO:0033969">
    <property type="term" value="F:gamma-glutamyl-gamma-aminobutyrate hydrolase activity"/>
    <property type="evidence" value="ECO:0007669"/>
    <property type="project" value="TreeGrafter"/>
</dbReference>
<dbReference type="Pfam" id="PF07722">
    <property type="entry name" value="Peptidase_C26"/>
    <property type="match status" value="1"/>
</dbReference>
<evidence type="ECO:0000313" key="2">
    <source>
        <dbReference type="Proteomes" id="UP000069697"/>
    </source>
</evidence>
<dbReference type="PROSITE" id="PS51273">
    <property type="entry name" value="GATASE_TYPE_1"/>
    <property type="match status" value="1"/>
</dbReference>
<dbReference type="GO" id="GO:0005829">
    <property type="term" value="C:cytosol"/>
    <property type="evidence" value="ECO:0007669"/>
    <property type="project" value="TreeGrafter"/>
</dbReference>
<organism evidence="1 2">
    <name type="scientific">Paenibacillus amylolyticus</name>
    <dbReference type="NCBI Taxonomy" id="1451"/>
    <lineage>
        <taxon>Bacteria</taxon>
        <taxon>Bacillati</taxon>
        <taxon>Bacillota</taxon>
        <taxon>Bacilli</taxon>
        <taxon>Bacillales</taxon>
        <taxon>Paenibacillaceae</taxon>
        <taxon>Paenibacillus</taxon>
    </lineage>
</organism>
<dbReference type="EMBL" id="BCNV01000001">
    <property type="protein sequence ID" value="GAS81699.1"/>
    <property type="molecule type" value="Genomic_DNA"/>
</dbReference>
<dbReference type="InterPro" id="IPR029062">
    <property type="entry name" value="Class_I_gatase-like"/>
</dbReference>
<dbReference type="GO" id="GO:0006598">
    <property type="term" value="P:polyamine catabolic process"/>
    <property type="evidence" value="ECO:0007669"/>
    <property type="project" value="TreeGrafter"/>
</dbReference>
<dbReference type="AlphaFoldDB" id="A0A100VL19"/>
<reference evidence="2" key="2">
    <citation type="submission" date="2016-01" db="EMBL/GenBank/DDBJ databases">
        <title>Draft Genome Sequence of Paenibacillus amylolyticus Heshi-A3 that Was Isolated from Fermented Rice Bran with Aging Salted Mackerel, Which Was Named Heshiko as Traditional Fermented Seafood in Japan.</title>
        <authorList>
            <person name="Akuzawa S."/>
            <person name="Nakagawa J."/>
            <person name="Kanekatsu T."/>
            <person name="Kubota E."/>
            <person name="Ohtake R."/>
            <person name="Suzuki T."/>
            <person name="Kanesaki Y."/>
        </authorList>
    </citation>
    <scope>NUCLEOTIDE SEQUENCE [LARGE SCALE GENOMIC DNA]</scope>
    <source>
        <strain evidence="2">Heshi-A3</strain>
    </source>
</reference>
<protein>
    <submittedName>
        <fullName evidence="1">Uncharacterized protein</fullName>
    </submittedName>
</protein>
<proteinExistence type="predicted"/>
<gene>
    <name evidence="1" type="ORF">PAHA3_1773</name>
</gene>
<name>A0A100VL19_PAEAM</name>
<evidence type="ECO:0000313" key="1">
    <source>
        <dbReference type="EMBL" id="GAS81699.1"/>
    </source>
</evidence>
<dbReference type="InterPro" id="IPR044668">
    <property type="entry name" value="PuuD-like"/>
</dbReference>
<sequence length="251" mass="28332">MKKPMIGVLPLYDTDKKSYWMLPNYMNAIEEAGGIPIMLPLTTDIEIIATLADEFDGFLFTGGHDLNPELYHEYAEIACGELCIERDIMESNLLQKVIELDKPAFGICRGLQLFNVILGGTLYQDIPTSLQLHVNKIVTHKQSPPYWNLVHDVHIEQNNLLHDILQTDTIQVNSYHHQGIKKLSDKLTAVAVAEDGLVESVVMAGRSFVLAVQWHPEYSYKVDDYSQKLFAAFVNAAKSPRYNILIEDITA</sequence>
<reference evidence="1 2" key="1">
    <citation type="journal article" date="2016" name="Genome Announc.">
        <title>Draft Genome Sequence of Paenibacillus amylolyticus Heshi-A3, Isolated from Fermented Rice Bran in a Japanese Fermented Seafood Dish.</title>
        <authorList>
            <person name="Akuzawa S."/>
            <person name="Nagaoka J."/>
            <person name="Kanekatsu M."/>
            <person name="Kubota E."/>
            <person name="Ohtake R."/>
            <person name="Suzuki T."/>
            <person name="Kanesaki Y."/>
        </authorList>
    </citation>
    <scope>NUCLEOTIDE SEQUENCE [LARGE SCALE GENOMIC DNA]</scope>
    <source>
        <strain evidence="1 2">Heshi-A3</strain>
    </source>
</reference>